<keyword evidence="2" id="KW-1185">Reference proteome</keyword>
<dbReference type="AlphaFoldDB" id="A0A947DAD1"/>
<protein>
    <submittedName>
        <fullName evidence="1">Uncharacterized protein</fullName>
    </submittedName>
</protein>
<accession>A0A947DAD1</accession>
<organism evidence="1 2">
    <name type="scientific">Leptothoe spongobia TAU-MAC 1115</name>
    <dbReference type="NCBI Taxonomy" id="1967444"/>
    <lineage>
        <taxon>Bacteria</taxon>
        <taxon>Bacillati</taxon>
        <taxon>Cyanobacteriota</taxon>
        <taxon>Cyanophyceae</taxon>
        <taxon>Nodosilineales</taxon>
        <taxon>Cymatolegaceae</taxon>
        <taxon>Leptothoe</taxon>
        <taxon>Leptothoe spongobia</taxon>
    </lineage>
</organism>
<reference evidence="1" key="2">
    <citation type="journal article" date="2021" name="Mar. Drugs">
        <title>Genome Reduction and Secondary Metabolism of the Marine Sponge-Associated Cyanobacterium Leptothoe.</title>
        <authorList>
            <person name="Konstantinou D."/>
            <person name="Popin R.V."/>
            <person name="Fewer D.P."/>
            <person name="Sivonen K."/>
            <person name="Gkelis S."/>
        </authorList>
    </citation>
    <scope>NUCLEOTIDE SEQUENCE</scope>
    <source>
        <strain evidence="1">TAU-MAC 1115</strain>
    </source>
</reference>
<reference evidence="1" key="1">
    <citation type="submission" date="2020-11" db="EMBL/GenBank/DDBJ databases">
        <authorList>
            <person name="Konstantinou D."/>
            <person name="Gkelis S."/>
            <person name="Popin R."/>
            <person name="Fewer D."/>
            <person name="Sivonen K."/>
        </authorList>
    </citation>
    <scope>NUCLEOTIDE SEQUENCE</scope>
    <source>
        <strain evidence="1">TAU-MAC 1115</strain>
    </source>
</reference>
<comment type="caution">
    <text evidence="1">The sequence shown here is derived from an EMBL/GenBank/DDBJ whole genome shotgun (WGS) entry which is preliminary data.</text>
</comment>
<sequence length="48" mass="5251">MSRIIRHSANAVAKQSASEKALEGVLVVIAERLRTSSPGPFSWEEKGR</sequence>
<name>A0A947DAD1_9CYAN</name>
<dbReference type="Proteomes" id="UP000717364">
    <property type="component" value="Unassembled WGS sequence"/>
</dbReference>
<gene>
    <name evidence="1" type="ORF">IXB50_00220</name>
</gene>
<evidence type="ECO:0000313" key="2">
    <source>
        <dbReference type="Proteomes" id="UP000717364"/>
    </source>
</evidence>
<proteinExistence type="predicted"/>
<dbReference type="EMBL" id="JADOES010000001">
    <property type="protein sequence ID" value="MBT9313850.1"/>
    <property type="molecule type" value="Genomic_DNA"/>
</dbReference>
<evidence type="ECO:0000313" key="1">
    <source>
        <dbReference type="EMBL" id="MBT9313850.1"/>
    </source>
</evidence>
<dbReference type="RefSeq" id="WP_215606922.1">
    <property type="nucleotide sequence ID" value="NZ_JADOES010000001.1"/>
</dbReference>